<dbReference type="PANTHER" id="PTHR11092">
    <property type="entry name" value="SUGAR NUCLEOTIDE EPIMERASE RELATED"/>
    <property type="match status" value="1"/>
</dbReference>
<dbReference type="InterPro" id="IPR036291">
    <property type="entry name" value="NAD(P)-bd_dom_sf"/>
</dbReference>
<comment type="similarity">
    <text evidence="1">Belongs to the NAD(P)-dependent epimerase/dehydratase family. SDR39U1 subfamily.</text>
</comment>
<evidence type="ECO:0008006" key="6">
    <source>
        <dbReference type="Google" id="ProtNLM"/>
    </source>
</evidence>
<sequence>MNILITGGTGLVGRKLSKILDQKGHSVAILSRKQENSNYKVYTWNIEQNQIDIKAIEESDCIVHLAGANIGEKPWSKNQKQLILDSRVNSANLLFNTAKKINKSFKCIVSASAVGCYGAVTSNHIFKETDPFGDDFLGNVCKNWESSIDQFQLLNTRVVKLRTSMVLDKDGGALSKIIKPIKMGVASALGSGKQYVTWIHIDDLVNIYLKAIEDENLSGAYNCSSMDQKTNKEFMQTIAKVLHKPFWPFNVPSFVLKSLYGEMANILLEGSRVDISKILSTGFKFKYNYLEEAIKDLYVNV</sequence>
<dbReference type="Pfam" id="PF08338">
    <property type="entry name" value="DUF1731"/>
    <property type="match status" value="1"/>
</dbReference>
<dbReference type="Gene3D" id="3.40.50.720">
    <property type="entry name" value="NAD(P)-binding Rossmann-like Domain"/>
    <property type="match status" value="1"/>
</dbReference>
<evidence type="ECO:0000259" key="3">
    <source>
        <dbReference type="Pfam" id="PF08338"/>
    </source>
</evidence>
<reference evidence="5" key="1">
    <citation type="submission" date="2016-10" db="EMBL/GenBank/DDBJ databases">
        <authorList>
            <person name="Varghese N."/>
            <person name="Submissions S."/>
        </authorList>
    </citation>
    <scope>NUCLEOTIDE SEQUENCE [LARGE SCALE GENOMIC DNA]</scope>
    <source>
        <strain evidence="5">DSM 8415</strain>
    </source>
</reference>
<dbReference type="EMBL" id="FMYU01000006">
    <property type="protein sequence ID" value="SDC53815.1"/>
    <property type="molecule type" value="Genomic_DNA"/>
</dbReference>
<dbReference type="NCBIfam" id="TIGR01777">
    <property type="entry name" value="yfcH"/>
    <property type="match status" value="1"/>
</dbReference>
<dbReference type="AlphaFoldDB" id="A0A1G6MFU2"/>
<dbReference type="OrthoDB" id="5292533at2"/>
<protein>
    <recommendedName>
        <fullName evidence="6">TIGR01777 family protein</fullName>
    </recommendedName>
</protein>
<evidence type="ECO:0000313" key="4">
    <source>
        <dbReference type="EMBL" id="SDC53815.1"/>
    </source>
</evidence>
<evidence type="ECO:0000313" key="5">
    <source>
        <dbReference type="Proteomes" id="UP000199411"/>
    </source>
</evidence>
<feature type="domain" description="DUF1731" evidence="3">
    <location>
        <begin position="251"/>
        <end position="297"/>
    </location>
</feature>
<dbReference type="InterPro" id="IPR001509">
    <property type="entry name" value="Epimerase_deHydtase"/>
</dbReference>
<gene>
    <name evidence="4" type="ORF">SAMN05660835_00970</name>
</gene>
<dbReference type="InterPro" id="IPR013549">
    <property type="entry name" value="DUF1731"/>
</dbReference>
<dbReference type="InterPro" id="IPR010099">
    <property type="entry name" value="SDR39U1"/>
</dbReference>
<dbReference type="Pfam" id="PF01370">
    <property type="entry name" value="Epimerase"/>
    <property type="match status" value="1"/>
</dbReference>
<name>A0A1G6MFU2_9BACT</name>
<dbReference type="SUPFAM" id="SSF51735">
    <property type="entry name" value="NAD(P)-binding Rossmann-fold domains"/>
    <property type="match status" value="1"/>
</dbReference>
<dbReference type="PANTHER" id="PTHR11092:SF0">
    <property type="entry name" value="EPIMERASE FAMILY PROTEIN SDR39U1"/>
    <property type="match status" value="1"/>
</dbReference>
<proteinExistence type="inferred from homology"/>
<organism evidence="4 5">
    <name type="scientific">Desulfurella multipotens</name>
    <dbReference type="NCBI Taxonomy" id="79269"/>
    <lineage>
        <taxon>Bacteria</taxon>
        <taxon>Pseudomonadati</taxon>
        <taxon>Campylobacterota</taxon>
        <taxon>Desulfurellia</taxon>
        <taxon>Desulfurellales</taxon>
        <taxon>Desulfurellaceae</taxon>
        <taxon>Desulfurella</taxon>
    </lineage>
</organism>
<dbReference type="RefSeq" id="WP_025391780.1">
    <property type="nucleotide sequence ID" value="NZ_FMYU01000006.1"/>
</dbReference>
<accession>A0A1G6MFU2</accession>
<keyword evidence="5" id="KW-1185">Reference proteome</keyword>
<feature type="domain" description="NAD-dependent epimerase/dehydratase" evidence="2">
    <location>
        <begin position="3"/>
        <end position="222"/>
    </location>
</feature>
<evidence type="ECO:0000256" key="1">
    <source>
        <dbReference type="ARBA" id="ARBA00009353"/>
    </source>
</evidence>
<dbReference type="Proteomes" id="UP000199411">
    <property type="component" value="Unassembled WGS sequence"/>
</dbReference>
<evidence type="ECO:0000259" key="2">
    <source>
        <dbReference type="Pfam" id="PF01370"/>
    </source>
</evidence>